<organism evidence="1 2">
    <name type="scientific">Gigaspora margarita</name>
    <dbReference type="NCBI Taxonomy" id="4874"/>
    <lineage>
        <taxon>Eukaryota</taxon>
        <taxon>Fungi</taxon>
        <taxon>Fungi incertae sedis</taxon>
        <taxon>Mucoromycota</taxon>
        <taxon>Glomeromycotina</taxon>
        <taxon>Glomeromycetes</taxon>
        <taxon>Diversisporales</taxon>
        <taxon>Gigasporaceae</taxon>
        <taxon>Gigaspora</taxon>
    </lineage>
</organism>
<protein>
    <submittedName>
        <fullName evidence="1">23685_t:CDS:1</fullName>
    </submittedName>
</protein>
<proteinExistence type="predicted"/>
<feature type="non-terminal residue" evidence="1">
    <location>
        <position position="1"/>
    </location>
</feature>
<sequence>MESLLFLLSLDVEDNSLEFSLLSWLFNTENSSSITDISSQHICRQEDNLNILDIHEIPGPVQENLFKADEDPELPCFDMLPENNIDQLVVHETSQITNVRESAFLNELSESINKSDSEYENNQESEPLYPVAQGIEFKTWKELDE</sequence>
<gene>
    <name evidence="1" type="ORF">GMARGA_LOCUS28616</name>
</gene>
<evidence type="ECO:0000313" key="1">
    <source>
        <dbReference type="EMBL" id="CAG8824596.1"/>
    </source>
</evidence>
<reference evidence="1 2" key="1">
    <citation type="submission" date="2021-06" db="EMBL/GenBank/DDBJ databases">
        <authorList>
            <person name="Kallberg Y."/>
            <person name="Tangrot J."/>
            <person name="Rosling A."/>
        </authorList>
    </citation>
    <scope>NUCLEOTIDE SEQUENCE [LARGE SCALE GENOMIC DNA]</scope>
    <source>
        <strain evidence="1 2">120-4 pot B 10/14</strain>
    </source>
</reference>
<name>A0ABN7WB01_GIGMA</name>
<dbReference type="EMBL" id="CAJVQB010036898">
    <property type="protein sequence ID" value="CAG8824596.1"/>
    <property type="molecule type" value="Genomic_DNA"/>
</dbReference>
<comment type="caution">
    <text evidence="1">The sequence shown here is derived from an EMBL/GenBank/DDBJ whole genome shotgun (WGS) entry which is preliminary data.</text>
</comment>
<keyword evidence="2" id="KW-1185">Reference proteome</keyword>
<dbReference type="Proteomes" id="UP000789901">
    <property type="component" value="Unassembled WGS sequence"/>
</dbReference>
<evidence type="ECO:0000313" key="2">
    <source>
        <dbReference type="Proteomes" id="UP000789901"/>
    </source>
</evidence>
<accession>A0ABN7WB01</accession>